<name>A0ABV8U1V1_9ACTN</name>
<dbReference type="EMBL" id="JBHSDK010000028">
    <property type="protein sequence ID" value="MFC4337063.1"/>
    <property type="molecule type" value="Genomic_DNA"/>
</dbReference>
<gene>
    <name evidence="1" type="ORF">ACFPET_17810</name>
</gene>
<dbReference type="Proteomes" id="UP001595823">
    <property type="component" value="Unassembled WGS sequence"/>
</dbReference>
<evidence type="ECO:0000313" key="1">
    <source>
        <dbReference type="EMBL" id="MFC4337063.1"/>
    </source>
</evidence>
<proteinExistence type="predicted"/>
<reference evidence="2" key="1">
    <citation type="journal article" date="2019" name="Int. J. Syst. Evol. Microbiol.">
        <title>The Global Catalogue of Microorganisms (GCM) 10K type strain sequencing project: providing services to taxonomists for standard genome sequencing and annotation.</title>
        <authorList>
            <consortium name="The Broad Institute Genomics Platform"/>
            <consortium name="The Broad Institute Genome Sequencing Center for Infectious Disease"/>
            <person name="Wu L."/>
            <person name="Ma J."/>
        </authorList>
    </citation>
    <scope>NUCLEOTIDE SEQUENCE [LARGE SCALE GENOMIC DNA]</scope>
    <source>
        <strain evidence="2">IBRC-M 10908</strain>
    </source>
</reference>
<sequence length="234" mass="27465">MAPEMFQPEPEDFEWAFDLISDDPAARKAAEAIQREQFWEAQQALDRLYEAWDRTIQNSVRVPSDDLAYQQAQDAACQAAPRLFSRIVGRFFEDPIGPDAEEFIPYAVLFLQWENQHPDSWYNLQIRTPWATKEGVLQYFSLYGVPENLRETIGDLIFDALARPYRCGDWAYTSVARQVDTREFYDRLVNLIETSPCPDEAAKARFVRWAIDDRFSAVTSKTWTKWHARYERCR</sequence>
<dbReference type="RefSeq" id="WP_380623633.1">
    <property type="nucleotide sequence ID" value="NZ_JBHSDK010000028.1"/>
</dbReference>
<protein>
    <submittedName>
        <fullName evidence="1">Uncharacterized protein</fullName>
    </submittedName>
</protein>
<comment type="caution">
    <text evidence="1">The sequence shown here is derived from an EMBL/GenBank/DDBJ whole genome shotgun (WGS) entry which is preliminary data.</text>
</comment>
<accession>A0ABV8U1V1</accession>
<evidence type="ECO:0000313" key="2">
    <source>
        <dbReference type="Proteomes" id="UP001595823"/>
    </source>
</evidence>
<keyword evidence="2" id="KW-1185">Reference proteome</keyword>
<organism evidence="1 2">
    <name type="scientific">Salininema proteolyticum</name>
    <dbReference type="NCBI Taxonomy" id="1607685"/>
    <lineage>
        <taxon>Bacteria</taxon>
        <taxon>Bacillati</taxon>
        <taxon>Actinomycetota</taxon>
        <taxon>Actinomycetes</taxon>
        <taxon>Glycomycetales</taxon>
        <taxon>Glycomycetaceae</taxon>
        <taxon>Salininema</taxon>
    </lineage>
</organism>